<protein>
    <recommendedName>
        <fullName evidence="8">Polysaccharide chain length determinant N-terminal domain-containing protein</fullName>
    </recommendedName>
</protein>
<evidence type="ECO:0000256" key="7">
    <source>
        <dbReference type="SAM" id="Phobius"/>
    </source>
</evidence>
<sequence length="240" mass="26502">MEETITLKEIMEVLRKNIWIMVATMLLFATVAFGYLQYFVSPKYEAVSQVLITQNAQNQNSAVQNSEIQANIQMVNTYSVVIKSPRILKSAAAEFSQDMSVESLANKVSVDSVQNSQVINIHAVDSQPENAVKIAKIVTQSFLKETPGMMKVSNVELLADASTAQKVSPNMKIGVLAGMFGGLVIGIVIAFVRRMFDDRFKKEEEIVVRLGVPVIGTIGNITASEENGEGQTLKRRRMKK</sequence>
<comment type="similarity">
    <text evidence="2">Belongs to the CpsC/CapA family.</text>
</comment>
<keyword evidence="4 7" id="KW-0812">Transmembrane</keyword>
<dbReference type="Pfam" id="PF02706">
    <property type="entry name" value="Wzz"/>
    <property type="match status" value="1"/>
</dbReference>
<evidence type="ECO:0000256" key="1">
    <source>
        <dbReference type="ARBA" id="ARBA00004651"/>
    </source>
</evidence>
<evidence type="ECO:0000313" key="10">
    <source>
        <dbReference type="Proteomes" id="UP000029844"/>
    </source>
</evidence>
<dbReference type="Proteomes" id="UP000029844">
    <property type="component" value="Unassembled WGS sequence"/>
</dbReference>
<dbReference type="GO" id="GO:0004713">
    <property type="term" value="F:protein tyrosine kinase activity"/>
    <property type="evidence" value="ECO:0007669"/>
    <property type="project" value="TreeGrafter"/>
</dbReference>
<reference evidence="9 10" key="1">
    <citation type="submission" date="2014-05" db="EMBL/GenBank/DDBJ databases">
        <title>Novel Listeriaceae from food processing environments.</title>
        <authorList>
            <person name="den Bakker H.C."/>
        </authorList>
    </citation>
    <scope>NUCLEOTIDE SEQUENCE [LARGE SCALE GENOMIC DNA]</scope>
    <source>
        <strain evidence="9 10">FSL A5-0281</strain>
    </source>
</reference>
<name>A0A099W2P5_9LIST</name>
<proteinExistence type="inferred from homology"/>
<evidence type="ECO:0000256" key="6">
    <source>
        <dbReference type="ARBA" id="ARBA00023136"/>
    </source>
</evidence>
<dbReference type="eggNOG" id="COG3944">
    <property type="taxonomic scope" value="Bacteria"/>
</dbReference>
<dbReference type="PANTHER" id="PTHR32309">
    <property type="entry name" value="TYROSINE-PROTEIN KINASE"/>
    <property type="match status" value="1"/>
</dbReference>
<feature type="transmembrane region" description="Helical" evidence="7">
    <location>
        <begin position="18"/>
        <end position="40"/>
    </location>
</feature>
<keyword evidence="10" id="KW-1185">Reference proteome</keyword>
<accession>A0A099W2P5</accession>
<dbReference type="RefSeq" id="WP_036087409.1">
    <property type="nucleotide sequence ID" value="NZ_CBCSHQ010000003.1"/>
</dbReference>
<evidence type="ECO:0000259" key="8">
    <source>
        <dbReference type="Pfam" id="PF02706"/>
    </source>
</evidence>
<dbReference type="PANTHER" id="PTHR32309:SF13">
    <property type="entry name" value="FERRIC ENTEROBACTIN TRANSPORT PROTEIN FEPE"/>
    <property type="match status" value="1"/>
</dbReference>
<keyword evidence="5 7" id="KW-1133">Transmembrane helix</keyword>
<feature type="transmembrane region" description="Helical" evidence="7">
    <location>
        <begin position="173"/>
        <end position="192"/>
    </location>
</feature>
<gene>
    <name evidence="9" type="ORF">EP57_13555</name>
</gene>
<dbReference type="STRING" id="1552123.EP57_13555"/>
<keyword evidence="3" id="KW-1003">Cell membrane</keyword>
<evidence type="ECO:0000256" key="2">
    <source>
        <dbReference type="ARBA" id="ARBA00006683"/>
    </source>
</evidence>
<organism evidence="9 10">
    <name type="scientific">Listeria booriae</name>
    <dbReference type="NCBI Taxonomy" id="1552123"/>
    <lineage>
        <taxon>Bacteria</taxon>
        <taxon>Bacillati</taxon>
        <taxon>Bacillota</taxon>
        <taxon>Bacilli</taxon>
        <taxon>Bacillales</taxon>
        <taxon>Listeriaceae</taxon>
        <taxon>Listeria</taxon>
    </lineage>
</organism>
<dbReference type="OrthoDB" id="2360475at2"/>
<evidence type="ECO:0000256" key="5">
    <source>
        <dbReference type="ARBA" id="ARBA00022989"/>
    </source>
</evidence>
<dbReference type="AlphaFoldDB" id="A0A099W2P5"/>
<feature type="domain" description="Polysaccharide chain length determinant N-terminal" evidence="8">
    <location>
        <begin position="3"/>
        <end position="94"/>
    </location>
</feature>
<dbReference type="GeneID" id="58718368"/>
<evidence type="ECO:0000256" key="4">
    <source>
        <dbReference type="ARBA" id="ARBA00022692"/>
    </source>
</evidence>
<comment type="caution">
    <text evidence="9">The sequence shown here is derived from an EMBL/GenBank/DDBJ whole genome shotgun (WGS) entry which is preliminary data.</text>
</comment>
<keyword evidence="6 7" id="KW-0472">Membrane</keyword>
<evidence type="ECO:0000256" key="3">
    <source>
        <dbReference type="ARBA" id="ARBA00022475"/>
    </source>
</evidence>
<dbReference type="GO" id="GO:0005886">
    <property type="term" value="C:plasma membrane"/>
    <property type="evidence" value="ECO:0007669"/>
    <property type="project" value="UniProtKB-SubCell"/>
</dbReference>
<evidence type="ECO:0000313" key="9">
    <source>
        <dbReference type="EMBL" id="KGL38956.1"/>
    </source>
</evidence>
<dbReference type="InterPro" id="IPR050445">
    <property type="entry name" value="Bact_polysacc_biosynth/exp"/>
</dbReference>
<comment type="subcellular location">
    <subcellularLocation>
        <location evidence="1">Cell membrane</location>
        <topology evidence="1">Multi-pass membrane protein</topology>
    </subcellularLocation>
</comment>
<dbReference type="InterPro" id="IPR003856">
    <property type="entry name" value="LPS_length_determ_N"/>
</dbReference>
<dbReference type="EMBL" id="JNFA01000028">
    <property type="protein sequence ID" value="KGL38956.1"/>
    <property type="molecule type" value="Genomic_DNA"/>
</dbReference>